<dbReference type="InterPro" id="IPR003961">
    <property type="entry name" value="FN3_dom"/>
</dbReference>
<dbReference type="EMBL" id="REGN01001190">
    <property type="protein sequence ID" value="RNA36410.1"/>
    <property type="molecule type" value="Genomic_DNA"/>
</dbReference>
<dbReference type="InterPro" id="IPR050617">
    <property type="entry name" value="E3_ligase_FN3/SPRY"/>
</dbReference>
<feature type="transmembrane region" description="Helical" evidence="1">
    <location>
        <begin position="427"/>
        <end position="450"/>
    </location>
</feature>
<evidence type="ECO:0000313" key="4">
    <source>
        <dbReference type="Proteomes" id="UP000276133"/>
    </source>
</evidence>
<dbReference type="SMART" id="SM00060">
    <property type="entry name" value="FN3"/>
    <property type="match status" value="3"/>
</dbReference>
<evidence type="ECO:0000313" key="3">
    <source>
        <dbReference type="EMBL" id="RNA36410.1"/>
    </source>
</evidence>
<dbReference type="SUPFAM" id="SSF49265">
    <property type="entry name" value="Fibronectin type III"/>
    <property type="match status" value="3"/>
</dbReference>
<dbReference type="AlphaFoldDB" id="A0A3M7SL97"/>
<feature type="domain" description="Fibronectin type-III" evidence="2">
    <location>
        <begin position="226"/>
        <end position="319"/>
    </location>
</feature>
<keyword evidence="1" id="KW-0472">Membrane</keyword>
<organism evidence="3 4">
    <name type="scientific">Brachionus plicatilis</name>
    <name type="common">Marine rotifer</name>
    <name type="synonym">Brachionus muelleri</name>
    <dbReference type="NCBI Taxonomy" id="10195"/>
    <lineage>
        <taxon>Eukaryota</taxon>
        <taxon>Metazoa</taxon>
        <taxon>Spiralia</taxon>
        <taxon>Gnathifera</taxon>
        <taxon>Rotifera</taxon>
        <taxon>Eurotatoria</taxon>
        <taxon>Monogononta</taxon>
        <taxon>Pseudotrocha</taxon>
        <taxon>Ploima</taxon>
        <taxon>Brachionidae</taxon>
        <taxon>Brachionus</taxon>
    </lineage>
</organism>
<evidence type="ECO:0000256" key="1">
    <source>
        <dbReference type="SAM" id="Phobius"/>
    </source>
</evidence>
<dbReference type="PROSITE" id="PS50853">
    <property type="entry name" value="FN3"/>
    <property type="match status" value="4"/>
</dbReference>
<feature type="domain" description="Fibronectin type-III" evidence="2">
    <location>
        <begin position="1"/>
        <end position="33"/>
    </location>
</feature>
<dbReference type="InterPro" id="IPR013783">
    <property type="entry name" value="Ig-like_fold"/>
</dbReference>
<dbReference type="PRINTS" id="PR00014">
    <property type="entry name" value="FNTYPEIII"/>
</dbReference>
<comment type="caution">
    <text evidence="3">The sequence shown here is derived from an EMBL/GenBank/DDBJ whole genome shotgun (WGS) entry which is preliminary data.</text>
</comment>
<name>A0A3M7SL97_BRAPC</name>
<proteinExistence type="predicted"/>
<dbReference type="PANTHER" id="PTHR24099:SF11">
    <property type="entry name" value="FIBRONECTIN TYPE III DOMAIN-CONTAINING 3BA-RELATED"/>
    <property type="match status" value="1"/>
</dbReference>
<feature type="domain" description="Fibronectin type-III" evidence="2">
    <location>
        <begin position="37"/>
        <end position="129"/>
    </location>
</feature>
<dbReference type="OrthoDB" id="443915at2759"/>
<gene>
    <name evidence="3" type="ORF">BpHYR1_027717</name>
</gene>
<protein>
    <submittedName>
        <fullName evidence="3">Fibronectin type-III domain-containing</fullName>
    </submittedName>
</protein>
<keyword evidence="1" id="KW-1133">Transmembrane helix</keyword>
<feature type="domain" description="Fibronectin type-III" evidence="2">
    <location>
        <begin position="130"/>
        <end position="225"/>
    </location>
</feature>
<reference evidence="3 4" key="1">
    <citation type="journal article" date="2018" name="Sci. Rep.">
        <title>Genomic signatures of local adaptation to the degree of environmental predictability in rotifers.</title>
        <authorList>
            <person name="Franch-Gras L."/>
            <person name="Hahn C."/>
            <person name="Garcia-Roger E.M."/>
            <person name="Carmona M.J."/>
            <person name="Serra M."/>
            <person name="Gomez A."/>
        </authorList>
    </citation>
    <scope>NUCLEOTIDE SEQUENCE [LARGE SCALE GENOMIC DNA]</scope>
    <source>
        <strain evidence="3">HYR1</strain>
    </source>
</reference>
<keyword evidence="1" id="KW-0812">Transmembrane</keyword>
<dbReference type="CDD" id="cd00063">
    <property type="entry name" value="FN3"/>
    <property type="match status" value="3"/>
</dbReference>
<accession>A0A3M7SL97</accession>
<keyword evidence="4" id="KW-1185">Reference proteome</keyword>
<dbReference type="STRING" id="10195.A0A3M7SL97"/>
<dbReference type="Pfam" id="PF00041">
    <property type="entry name" value="fn3"/>
    <property type="match status" value="3"/>
</dbReference>
<sequence>MNISHNYIIRLRAINKNGHGPWSDNLQFTSGATCPKAPDSLVIATKSSNCLLINWSEPESNGSPIIEYRLEWTAKENGQFTNLYTGGSLKHELKNLFLPNTKYLFRIQATNIIGPSQYSQIVEYISPASVPGIVTGIRLEEIHTDSALVSWKPPSTNGSPIQFYNIDFNEQSTHSNPYVVLHQNECTYLFDSLEPDTNYKFRIQAANSVGIGQFSNLALAPQPPNLECVWVSYNGIKLKWNSGENFTYILQYRKNDFNNDGDDVDINCDRFATAYEGPSNQFRLNKLSESSSYLFRICAINEAGQGKWSHNYHFSTAKSPPIITKAPAISQISSNGCLVEWNKYGQERPDFLEYCLQIQKKDADFKEVYRGSDCCYRFRDLETNSDISKNVSSNGKASKKSSFSKPIPSELDTDPISTVQSTNDHCWAFLLIIFLVILAFLIAYCVSFYFDVATVRSVEF</sequence>
<dbReference type="PANTHER" id="PTHR24099">
    <property type="entry name" value="E3 UBIQUITIN-PROTEIN LIGASE TRIM36-RELATED"/>
    <property type="match status" value="1"/>
</dbReference>
<dbReference type="Gene3D" id="2.60.40.10">
    <property type="entry name" value="Immunoglobulins"/>
    <property type="match status" value="4"/>
</dbReference>
<dbReference type="Proteomes" id="UP000276133">
    <property type="component" value="Unassembled WGS sequence"/>
</dbReference>
<evidence type="ECO:0000259" key="2">
    <source>
        <dbReference type="PROSITE" id="PS50853"/>
    </source>
</evidence>
<dbReference type="InterPro" id="IPR036116">
    <property type="entry name" value="FN3_sf"/>
</dbReference>